<feature type="transmembrane region" description="Helical" evidence="8">
    <location>
        <begin position="406"/>
        <end position="425"/>
    </location>
</feature>
<evidence type="ECO:0000256" key="3">
    <source>
        <dbReference type="ARBA" id="ARBA00022448"/>
    </source>
</evidence>
<accession>A0AAV4LFR4</accession>
<proteinExistence type="inferred from homology"/>
<dbReference type="Gene3D" id="1.20.1250.20">
    <property type="entry name" value="MFS general substrate transporter like domains"/>
    <property type="match status" value="1"/>
</dbReference>
<dbReference type="Proteomes" id="UP001057291">
    <property type="component" value="Unassembled WGS sequence"/>
</dbReference>
<evidence type="ECO:0000259" key="9">
    <source>
        <dbReference type="PROSITE" id="PS50850"/>
    </source>
</evidence>
<keyword evidence="11" id="KW-1185">Reference proteome</keyword>
<feature type="transmembrane region" description="Helical" evidence="8">
    <location>
        <begin position="344"/>
        <end position="366"/>
    </location>
</feature>
<dbReference type="Pfam" id="PF07690">
    <property type="entry name" value="MFS_1"/>
    <property type="match status" value="1"/>
</dbReference>
<dbReference type="InterPro" id="IPR036259">
    <property type="entry name" value="MFS_trans_sf"/>
</dbReference>
<feature type="transmembrane region" description="Helical" evidence="8">
    <location>
        <begin position="142"/>
        <end position="163"/>
    </location>
</feature>
<dbReference type="PANTHER" id="PTHR43271:SF1">
    <property type="entry name" value="INNER MEMBRANE TRANSPORT PROTEIN YNFM"/>
    <property type="match status" value="1"/>
</dbReference>
<feature type="transmembrane region" description="Helical" evidence="8">
    <location>
        <begin position="85"/>
        <end position="105"/>
    </location>
</feature>
<organism evidence="10 11">
    <name type="scientific">Collibacillus ludicampi</name>
    <dbReference type="NCBI Taxonomy" id="2771369"/>
    <lineage>
        <taxon>Bacteria</taxon>
        <taxon>Bacillati</taxon>
        <taxon>Bacillota</taxon>
        <taxon>Bacilli</taxon>
        <taxon>Bacillales</taxon>
        <taxon>Alicyclobacillaceae</taxon>
        <taxon>Collibacillus</taxon>
    </lineage>
</organism>
<sequence length="438" mass="48009">MFDSALELYNYECLQILKGVTRCGKYSMEYEPWSDSTMSYIQQGTPAFRKANVALFAGGLNTFAILYSTQPIMPELSREFHISPTAASLSLSVTTFALAVSMLLVGSLSEVWGRKPIMTFSLFAASVLSVLTVFIPDFHFLLGVRILQGIVLAGLPAIAMAYLGEEIEPTHLGVAMGLYISGNSIGGMSGRLITGMLADLFNWRVALSVIGVLSIIASFLFWFSLPPSKNFHPRSLEIGKLIKSMISHLKDPGLLCLYGIGFFLMGSFVALYNYIGYLLIAPPYSLSQTLVGWIFIVYIVGTFSSTWMGRMADKYGRPKVLGVTLLIMFIGACMTLNINLLLKIIGIAVFTFGFFGGHSIASSWVGRRSTHDKAQASSLYLFFYYVGSSIGGTAGGMFWTSYGWDGVVSMIVCFLMITLILSIRVSSITHLPQQNIKI</sequence>
<feature type="transmembrane region" description="Helical" evidence="8">
    <location>
        <begin position="205"/>
        <end position="225"/>
    </location>
</feature>
<evidence type="ECO:0000256" key="4">
    <source>
        <dbReference type="ARBA" id="ARBA00022475"/>
    </source>
</evidence>
<evidence type="ECO:0000256" key="7">
    <source>
        <dbReference type="ARBA" id="ARBA00023136"/>
    </source>
</evidence>
<dbReference type="GO" id="GO:0022857">
    <property type="term" value="F:transmembrane transporter activity"/>
    <property type="evidence" value="ECO:0007669"/>
    <property type="project" value="InterPro"/>
</dbReference>
<comment type="similarity">
    <text evidence="2">Belongs to the major facilitator superfamily.</text>
</comment>
<feature type="domain" description="Major facilitator superfamily (MFS) profile" evidence="9">
    <location>
        <begin position="47"/>
        <end position="430"/>
    </location>
</feature>
<dbReference type="InterPro" id="IPR011701">
    <property type="entry name" value="MFS"/>
</dbReference>
<evidence type="ECO:0000313" key="11">
    <source>
        <dbReference type="Proteomes" id="UP001057291"/>
    </source>
</evidence>
<keyword evidence="6 8" id="KW-1133">Transmembrane helix</keyword>
<evidence type="ECO:0000256" key="2">
    <source>
        <dbReference type="ARBA" id="ARBA00008335"/>
    </source>
</evidence>
<evidence type="ECO:0000256" key="6">
    <source>
        <dbReference type="ARBA" id="ARBA00022989"/>
    </source>
</evidence>
<keyword evidence="5 8" id="KW-0812">Transmembrane</keyword>
<reference evidence="10" key="1">
    <citation type="journal article" date="2023" name="Int. J. Syst. Evol. Microbiol.">
        <title>Collibacillus ludicampi gen. nov., sp. nov., a new soil bacterium of the family Alicyclobacillaceae.</title>
        <authorList>
            <person name="Jojima T."/>
            <person name="Ioku Y."/>
            <person name="Fukuta Y."/>
            <person name="Shirasaka N."/>
            <person name="Matsumura Y."/>
            <person name="Mori M."/>
        </authorList>
    </citation>
    <scope>NUCLEOTIDE SEQUENCE</scope>
    <source>
        <strain evidence="10">TP075</strain>
    </source>
</reference>
<keyword evidence="4" id="KW-1003">Cell membrane</keyword>
<feature type="transmembrane region" description="Helical" evidence="8">
    <location>
        <begin position="320"/>
        <end position="338"/>
    </location>
</feature>
<dbReference type="PANTHER" id="PTHR43271">
    <property type="entry name" value="BLL2771 PROTEIN"/>
    <property type="match status" value="1"/>
</dbReference>
<feature type="transmembrane region" description="Helical" evidence="8">
    <location>
        <begin position="253"/>
        <end position="275"/>
    </location>
</feature>
<dbReference type="PROSITE" id="PS50850">
    <property type="entry name" value="MFS"/>
    <property type="match status" value="1"/>
</dbReference>
<feature type="transmembrane region" description="Helical" evidence="8">
    <location>
        <begin position="172"/>
        <end position="193"/>
    </location>
</feature>
<dbReference type="GO" id="GO:0005886">
    <property type="term" value="C:plasma membrane"/>
    <property type="evidence" value="ECO:0007669"/>
    <property type="project" value="UniProtKB-SubCell"/>
</dbReference>
<dbReference type="EMBL" id="BOQE01000001">
    <property type="protein sequence ID" value="GIM46652.1"/>
    <property type="molecule type" value="Genomic_DNA"/>
</dbReference>
<feature type="transmembrane region" description="Helical" evidence="8">
    <location>
        <begin position="290"/>
        <end position="308"/>
    </location>
</feature>
<dbReference type="SUPFAM" id="SSF103473">
    <property type="entry name" value="MFS general substrate transporter"/>
    <property type="match status" value="1"/>
</dbReference>
<feature type="transmembrane region" description="Helical" evidence="8">
    <location>
        <begin position="117"/>
        <end position="136"/>
    </location>
</feature>
<gene>
    <name evidence="10" type="primary">yybF</name>
    <name evidence="10" type="ORF">DNHGIG_22010</name>
</gene>
<protein>
    <submittedName>
        <fullName evidence="10">MFS-type transporter YybF</fullName>
    </submittedName>
</protein>
<dbReference type="InterPro" id="IPR020846">
    <property type="entry name" value="MFS_dom"/>
</dbReference>
<comment type="caution">
    <text evidence="10">The sequence shown here is derived from an EMBL/GenBank/DDBJ whole genome shotgun (WGS) entry which is preliminary data.</text>
</comment>
<dbReference type="AlphaFoldDB" id="A0AAV4LFR4"/>
<keyword evidence="3" id="KW-0813">Transport</keyword>
<evidence type="ECO:0000313" key="10">
    <source>
        <dbReference type="EMBL" id="GIM46652.1"/>
    </source>
</evidence>
<dbReference type="CDD" id="cd17324">
    <property type="entry name" value="MFS_NepI_like"/>
    <property type="match status" value="1"/>
</dbReference>
<feature type="transmembrane region" description="Helical" evidence="8">
    <location>
        <begin position="378"/>
        <end position="400"/>
    </location>
</feature>
<name>A0AAV4LFR4_9BACL</name>
<evidence type="ECO:0000256" key="1">
    <source>
        <dbReference type="ARBA" id="ARBA00004651"/>
    </source>
</evidence>
<evidence type="ECO:0000256" key="5">
    <source>
        <dbReference type="ARBA" id="ARBA00022692"/>
    </source>
</evidence>
<comment type="subcellular location">
    <subcellularLocation>
        <location evidence="1">Cell membrane</location>
        <topology evidence="1">Multi-pass membrane protein</topology>
    </subcellularLocation>
</comment>
<feature type="transmembrane region" description="Helical" evidence="8">
    <location>
        <begin position="53"/>
        <end position="73"/>
    </location>
</feature>
<evidence type="ECO:0000256" key="8">
    <source>
        <dbReference type="SAM" id="Phobius"/>
    </source>
</evidence>
<keyword evidence="7 8" id="KW-0472">Membrane</keyword>